<feature type="compositionally biased region" description="Basic residues" evidence="9">
    <location>
        <begin position="200"/>
        <end position="213"/>
    </location>
</feature>
<keyword evidence="12" id="KW-1185">Reference proteome</keyword>
<evidence type="ECO:0000256" key="7">
    <source>
        <dbReference type="ARBA" id="ARBA00040376"/>
    </source>
</evidence>
<dbReference type="Proteomes" id="UP000694255">
    <property type="component" value="Unassembled WGS sequence"/>
</dbReference>
<feature type="region of interest" description="Disordered" evidence="9">
    <location>
        <begin position="147"/>
        <end position="252"/>
    </location>
</feature>
<evidence type="ECO:0000256" key="3">
    <source>
        <dbReference type="ARBA" id="ARBA00022552"/>
    </source>
</evidence>
<evidence type="ECO:0000256" key="9">
    <source>
        <dbReference type="SAM" id="MobiDB-lite"/>
    </source>
</evidence>
<evidence type="ECO:0000256" key="8">
    <source>
        <dbReference type="ARBA" id="ARBA00041961"/>
    </source>
</evidence>
<comment type="similarity">
    <text evidence="5">Belongs to the PINX1 family.</text>
</comment>
<feature type="compositionally biased region" description="Polar residues" evidence="9">
    <location>
        <begin position="236"/>
        <end position="251"/>
    </location>
</feature>
<feature type="domain" description="G-patch" evidence="10">
    <location>
        <begin position="25"/>
        <end position="71"/>
    </location>
</feature>
<evidence type="ECO:0000256" key="1">
    <source>
        <dbReference type="ARBA" id="ARBA00004604"/>
    </source>
</evidence>
<comment type="subcellular location">
    <subcellularLocation>
        <location evidence="1">Nucleus</location>
        <location evidence="1">Nucleolus</location>
    </subcellularLocation>
</comment>
<dbReference type="GeneID" id="73471505"/>
<name>A0A8J5UJJ4_9ASCO</name>
<dbReference type="SMART" id="SM00443">
    <property type="entry name" value="G_patch"/>
    <property type="match status" value="1"/>
</dbReference>
<evidence type="ECO:0000256" key="6">
    <source>
        <dbReference type="ARBA" id="ARBA00040137"/>
    </source>
</evidence>
<feature type="compositionally biased region" description="Basic and acidic residues" evidence="9">
    <location>
        <begin position="187"/>
        <end position="199"/>
    </location>
</feature>
<dbReference type="OrthoDB" id="29523at2759"/>
<dbReference type="InterPro" id="IPR000467">
    <property type="entry name" value="G_patch_dom"/>
</dbReference>
<keyword evidence="4" id="KW-0539">Nucleus</keyword>
<proteinExistence type="inferred from homology"/>
<feature type="compositionally biased region" description="Basic and acidic residues" evidence="9">
    <location>
        <begin position="162"/>
        <end position="180"/>
    </location>
</feature>
<dbReference type="PANTHER" id="PTHR23149:SF31">
    <property type="entry name" value="PROTEIN PXR1"/>
    <property type="match status" value="1"/>
</dbReference>
<protein>
    <recommendedName>
        <fullName evidence="7">Protein PXR1</fullName>
    </recommendedName>
    <alternativeName>
        <fullName evidence="8">PinX1-related protein 1</fullName>
    </alternativeName>
    <alternativeName>
        <fullName evidence="6">Protein pxr1</fullName>
    </alternativeName>
</protein>
<dbReference type="InterPro" id="IPR050656">
    <property type="entry name" value="PINX1"/>
</dbReference>
<dbReference type="RefSeq" id="XP_049261990.1">
    <property type="nucleotide sequence ID" value="XM_049408693.1"/>
</dbReference>
<evidence type="ECO:0000256" key="4">
    <source>
        <dbReference type="ARBA" id="ARBA00023242"/>
    </source>
</evidence>
<dbReference type="GO" id="GO:0005730">
    <property type="term" value="C:nucleolus"/>
    <property type="evidence" value="ECO:0007669"/>
    <property type="project" value="UniProtKB-SubCell"/>
</dbReference>
<keyword evidence="3" id="KW-0698">rRNA processing</keyword>
<gene>
    <name evidence="11" type="ORF">J8A68_004705</name>
</gene>
<evidence type="ECO:0000259" key="10">
    <source>
        <dbReference type="PROSITE" id="PS50174"/>
    </source>
</evidence>
<comment type="caution">
    <text evidence="11">The sequence shown here is derived from an EMBL/GenBank/DDBJ whole genome shotgun (WGS) entry which is preliminary data.</text>
</comment>
<dbReference type="PROSITE" id="PS50174">
    <property type="entry name" value="G_PATCH"/>
    <property type="match status" value="1"/>
</dbReference>
<dbReference type="Pfam" id="PF01585">
    <property type="entry name" value="G-patch"/>
    <property type="match status" value="1"/>
</dbReference>
<organism evidence="11 12">
    <name type="scientific">[Candida] subhashii</name>
    <dbReference type="NCBI Taxonomy" id="561895"/>
    <lineage>
        <taxon>Eukaryota</taxon>
        <taxon>Fungi</taxon>
        <taxon>Dikarya</taxon>
        <taxon>Ascomycota</taxon>
        <taxon>Saccharomycotina</taxon>
        <taxon>Pichiomycetes</taxon>
        <taxon>Debaryomycetaceae</taxon>
        <taxon>Spathaspora</taxon>
    </lineage>
</organism>
<dbReference type="GO" id="GO:0006364">
    <property type="term" value="P:rRNA processing"/>
    <property type="evidence" value="ECO:0007669"/>
    <property type="project" value="UniProtKB-KW"/>
</dbReference>
<dbReference type="GO" id="GO:0003676">
    <property type="term" value="F:nucleic acid binding"/>
    <property type="evidence" value="ECO:0007669"/>
    <property type="project" value="InterPro"/>
</dbReference>
<sequence>MGLAGTKVKQRFGLDPRNTNWSNNNSQFGHQYLEKMGWKPGQGLGLVEHAMTTHVKVSIKDDTLGLGAKLAKKSKKDDLDGECSGLDVFQRILGRLNGKDDDINDALDRQRKDNIINGKWGMHFIKGDTLQSTWDSETKKLISYSGKESLKRKHSDLEDEDEPKHKKEKVVKSESKEKKDKKSKKKEKTDKKEKKDKNEKKHKKEKKVKKEKKERKDKEGKKKRKSSEETSDSSEMSRSVSPISRTPTPISTRLAVRSKWIKQKRASVMDAKALNEIFMVAS</sequence>
<dbReference type="EMBL" id="JAGSYN010000199">
    <property type="protein sequence ID" value="KAG7661757.1"/>
    <property type="molecule type" value="Genomic_DNA"/>
</dbReference>
<accession>A0A8J5UJJ4</accession>
<dbReference type="AlphaFoldDB" id="A0A8J5UJJ4"/>
<reference evidence="11 12" key="1">
    <citation type="journal article" date="2021" name="DNA Res.">
        <title>Genome analysis of Candida subhashii reveals its hybrid nature and dual mitochondrial genome conformations.</title>
        <authorList>
            <person name="Mixao V."/>
            <person name="Hegedusova E."/>
            <person name="Saus E."/>
            <person name="Pryszcz L.P."/>
            <person name="Cillingova A."/>
            <person name="Nosek J."/>
            <person name="Gabaldon T."/>
        </authorList>
    </citation>
    <scope>NUCLEOTIDE SEQUENCE [LARGE SCALE GENOMIC DNA]</scope>
    <source>
        <strain evidence="11 12">CBS 10753</strain>
    </source>
</reference>
<keyword evidence="2" id="KW-0690">Ribosome biogenesis</keyword>
<evidence type="ECO:0000256" key="2">
    <source>
        <dbReference type="ARBA" id="ARBA00022517"/>
    </source>
</evidence>
<evidence type="ECO:0000313" key="12">
    <source>
        <dbReference type="Proteomes" id="UP000694255"/>
    </source>
</evidence>
<evidence type="ECO:0000256" key="5">
    <source>
        <dbReference type="ARBA" id="ARBA00038007"/>
    </source>
</evidence>
<dbReference type="PANTHER" id="PTHR23149">
    <property type="entry name" value="G PATCH DOMAIN CONTAINING PROTEIN"/>
    <property type="match status" value="1"/>
</dbReference>
<evidence type="ECO:0000313" key="11">
    <source>
        <dbReference type="EMBL" id="KAG7661757.1"/>
    </source>
</evidence>